<gene>
    <name evidence="2" type="ORF">SSLN_LOCUS7085</name>
</gene>
<proteinExistence type="predicted"/>
<evidence type="ECO:0000313" key="2">
    <source>
        <dbReference type="EMBL" id="VDL93470.1"/>
    </source>
</evidence>
<name>A0A183SS87_SCHSO</name>
<reference evidence="4" key="1">
    <citation type="submission" date="2016-06" db="UniProtKB">
        <authorList>
            <consortium name="WormBaseParasite"/>
        </authorList>
    </citation>
    <scope>IDENTIFICATION</scope>
</reference>
<evidence type="ECO:0000313" key="3">
    <source>
        <dbReference type="Proteomes" id="UP000275846"/>
    </source>
</evidence>
<feature type="region of interest" description="Disordered" evidence="1">
    <location>
        <begin position="31"/>
        <end position="82"/>
    </location>
</feature>
<dbReference type="AlphaFoldDB" id="A0A183SS87"/>
<dbReference type="EMBL" id="UYSU01033980">
    <property type="protein sequence ID" value="VDL93470.1"/>
    <property type="molecule type" value="Genomic_DNA"/>
</dbReference>
<evidence type="ECO:0000256" key="1">
    <source>
        <dbReference type="SAM" id="MobiDB-lite"/>
    </source>
</evidence>
<protein>
    <submittedName>
        <fullName evidence="4">Secreted protein</fullName>
    </submittedName>
</protein>
<dbReference type="Proteomes" id="UP000275846">
    <property type="component" value="Unassembled WGS sequence"/>
</dbReference>
<accession>A0A183SS87</accession>
<sequence>MFKYVSAYHHALAPAAAQRSSRTVIWSGPASYPGYKGSSQRSQVSQYRPPRPAYPPRVQRRPAYERNPTPRRVQYVPLRSQRAKDARYREGLHDLAGLM</sequence>
<keyword evidence="3" id="KW-1185">Reference proteome</keyword>
<dbReference type="WBParaSite" id="SSLN_0000731701-mRNA-1">
    <property type="protein sequence ID" value="SSLN_0000731701-mRNA-1"/>
    <property type="gene ID" value="SSLN_0000731701"/>
</dbReference>
<organism evidence="4">
    <name type="scientific">Schistocephalus solidus</name>
    <name type="common">Tapeworm</name>
    <dbReference type="NCBI Taxonomy" id="70667"/>
    <lineage>
        <taxon>Eukaryota</taxon>
        <taxon>Metazoa</taxon>
        <taxon>Spiralia</taxon>
        <taxon>Lophotrochozoa</taxon>
        <taxon>Platyhelminthes</taxon>
        <taxon>Cestoda</taxon>
        <taxon>Eucestoda</taxon>
        <taxon>Diphyllobothriidea</taxon>
        <taxon>Diphyllobothriidae</taxon>
        <taxon>Schistocephalus</taxon>
    </lineage>
</organism>
<reference evidence="2 3" key="2">
    <citation type="submission" date="2018-11" db="EMBL/GenBank/DDBJ databases">
        <authorList>
            <consortium name="Pathogen Informatics"/>
        </authorList>
    </citation>
    <scope>NUCLEOTIDE SEQUENCE [LARGE SCALE GENOMIC DNA]</scope>
    <source>
        <strain evidence="2 3">NST_G2</strain>
    </source>
</reference>
<evidence type="ECO:0000313" key="4">
    <source>
        <dbReference type="WBParaSite" id="SSLN_0000731701-mRNA-1"/>
    </source>
</evidence>
<dbReference type="OrthoDB" id="6253943at2759"/>